<accession>A0A1G2KW32</accession>
<proteinExistence type="predicted"/>
<dbReference type="AlphaFoldDB" id="A0A1G2KW32"/>
<dbReference type="EMBL" id="MHQL01000029">
    <property type="protein sequence ID" value="OHA02619.1"/>
    <property type="molecule type" value="Genomic_DNA"/>
</dbReference>
<keyword evidence="1" id="KW-1133">Transmembrane helix</keyword>
<protein>
    <submittedName>
        <fullName evidence="2">Uncharacterized protein</fullName>
    </submittedName>
</protein>
<organism evidence="2 3">
    <name type="scientific">Candidatus Sungbacteria bacterium RIFCSPHIGHO2_02_FULL_51_29</name>
    <dbReference type="NCBI Taxonomy" id="1802273"/>
    <lineage>
        <taxon>Bacteria</taxon>
        <taxon>Candidatus Sungiibacteriota</taxon>
    </lineage>
</organism>
<gene>
    <name evidence="2" type="ORF">A3C16_00190</name>
</gene>
<evidence type="ECO:0000313" key="3">
    <source>
        <dbReference type="Proteomes" id="UP000177811"/>
    </source>
</evidence>
<keyword evidence="1" id="KW-0812">Transmembrane</keyword>
<keyword evidence="1" id="KW-0472">Membrane</keyword>
<sequence>MPNQDAENRVTGLIKGTPEEVLLTRFEEMTLERERDASARTRAEESDKAIANYKRSVLHVVNWLMPQHSPKEVLRTLTDEELSVLEGLLIKKAAEIRKLAYFLGIPLLLCIPFIGWGMLLNMFFATDSAEWNGMKFERRRKNLIKLYGEDYFKKVMISTLCGQDERE</sequence>
<evidence type="ECO:0000313" key="2">
    <source>
        <dbReference type="EMBL" id="OHA02619.1"/>
    </source>
</evidence>
<name>A0A1G2KW32_9BACT</name>
<evidence type="ECO:0000256" key="1">
    <source>
        <dbReference type="SAM" id="Phobius"/>
    </source>
</evidence>
<feature type="transmembrane region" description="Helical" evidence="1">
    <location>
        <begin position="99"/>
        <end position="124"/>
    </location>
</feature>
<dbReference type="Proteomes" id="UP000177811">
    <property type="component" value="Unassembled WGS sequence"/>
</dbReference>
<comment type="caution">
    <text evidence="2">The sequence shown here is derived from an EMBL/GenBank/DDBJ whole genome shotgun (WGS) entry which is preliminary data.</text>
</comment>
<reference evidence="2 3" key="1">
    <citation type="journal article" date="2016" name="Nat. Commun.">
        <title>Thousands of microbial genomes shed light on interconnected biogeochemical processes in an aquifer system.</title>
        <authorList>
            <person name="Anantharaman K."/>
            <person name="Brown C.T."/>
            <person name="Hug L.A."/>
            <person name="Sharon I."/>
            <person name="Castelle C.J."/>
            <person name="Probst A.J."/>
            <person name="Thomas B.C."/>
            <person name="Singh A."/>
            <person name="Wilkins M.J."/>
            <person name="Karaoz U."/>
            <person name="Brodie E.L."/>
            <person name="Williams K.H."/>
            <person name="Hubbard S.S."/>
            <person name="Banfield J.F."/>
        </authorList>
    </citation>
    <scope>NUCLEOTIDE SEQUENCE [LARGE SCALE GENOMIC DNA]</scope>
</reference>